<dbReference type="GO" id="GO:0006171">
    <property type="term" value="P:cAMP biosynthetic process"/>
    <property type="evidence" value="ECO:0007669"/>
    <property type="project" value="InterPro"/>
</dbReference>
<dbReference type="AlphaFoldDB" id="A0A9P8F399"/>
<dbReference type="InterPro" id="IPR003591">
    <property type="entry name" value="Leu-rich_rpt_typical-subtyp"/>
</dbReference>
<evidence type="ECO:0000256" key="4">
    <source>
        <dbReference type="ARBA" id="ARBA00022737"/>
    </source>
</evidence>
<feature type="non-terminal residue" evidence="8">
    <location>
        <position position="474"/>
    </location>
</feature>
<name>A0A9P8F399_AURME</name>
<reference evidence="8" key="2">
    <citation type="submission" date="2021-08" db="EMBL/GenBank/DDBJ databases">
        <authorList>
            <person name="Gostincar C."/>
            <person name="Sun X."/>
            <person name="Song Z."/>
            <person name="Gunde-Cimerman N."/>
        </authorList>
    </citation>
    <scope>NUCLEOTIDE SEQUENCE</scope>
    <source>
        <strain evidence="8">EXF-9298</strain>
    </source>
</reference>
<dbReference type="InterPro" id="IPR055071">
    <property type="entry name" value="RA_PHLPP-like"/>
</dbReference>
<dbReference type="SUPFAM" id="SSF52058">
    <property type="entry name" value="L domain-like"/>
    <property type="match status" value="1"/>
</dbReference>
<dbReference type="CDD" id="cd17214">
    <property type="entry name" value="RA_CYR1_like"/>
    <property type="match status" value="1"/>
</dbReference>
<comment type="caution">
    <text evidence="8">The sequence shown here is derived from an EMBL/GenBank/DDBJ whole genome shotgun (WGS) entry which is preliminary data.</text>
</comment>
<dbReference type="PROSITE" id="PS51450">
    <property type="entry name" value="LRR"/>
    <property type="match status" value="2"/>
</dbReference>
<feature type="domain" description="Ras-associating" evidence="7">
    <location>
        <begin position="139"/>
        <end position="230"/>
    </location>
</feature>
<dbReference type="Pfam" id="PF13855">
    <property type="entry name" value="LRR_8"/>
    <property type="match status" value="2"/>
</dbReference>
<feature type="non-terminal residue" evidence="8">
    <location>
        <position position="1"/>
    </location>
</feature>
<dbReference type="Pfam" id="PF23010">
    <property type="entry name" value="RA_3"/>
    <property type="match status" value="1"/>
</dbReference>
<dbReference type="Proteomes" id="UP000729357">
    <property type="component" value="Unassembled WGS sequence"/>
</dbReference>
<dbReference type="PANTHER" id="PTHR48051">
    <property type="match status" value="1"/>
</dbReference>
<accession>A0A9P8F399</accession>
<reference evidence="8" key="1">
    <citation type="journal article" date="2021" name="J Fungi (Basel)">
        <title>Virulence traits and population genomics of the black yeast Aureobasidium melanogenum.</title>
        <authorList>
            <person name="Cernosa A."/>
            <person name="Sun X."/>
            <person name="Gostincar C."/>
            <person name="Fang C."/>
            <person name="Gunde-Cimerman N."/>
            <person name="Song Z."/>
        </authorList>
    </citation>
    <scope>NUCLEOTIDE SEQUENCE</scope>
    <source>
        <strain evidence="8">EXF-9298</strain>
    </source>
</reference>
<dbReference type="InterPro" id="IPR050216">
    <property type="entry name" value="LRR_domain-containing"/>
</dbReference>
<dbReference type="Gene3D" id="3.80.10.10">
    <property type="entry name" value="Ribonuclease Inhibitor"/>
    <property type="match status" value="1"/>
</dbReference>
<proteinExistence type="predicted"/>
<gene>
    <name evidence="8" type="ORF">KCU98_g21116</name>
</gene>
<evidence type="ECO:0000256" key="1">
    <source>
        <dbReference type="ARBA" id="ARBA00001593"/>
    </source>
</evidence>
<dbReference type="InterPro" id="IPR013716">
    <property type="entry name" value="Adenylate_cyclase_G-a-bd"/>
</dbReference>
<evidence type="ECO:0000313" key="9">
    <source>
        <dbReference type="Proteomes" id="UP000729357"/>
    </source>
</evidence>
<protein>
    <submittedName>
        <fullName evidence="8">Adenylate cyclase protein</fullName>
    </submittedName>
</protein>
<evidence type="ECO:0000256" key="6">
    <source>
        <dbReference type="SAM" id="MobiDB-lite"/>
    </source>
</evidence>
<comment type="catalytic activity">
    <reaction evidence="1">
        <text>ATP = 3',5'-cyclic AMP + diphosphate</text>
        <dbReference type="Rhea" id="RHEA:15389"/>
        <dbReference type="ChEBI" id="CHEBI:30616"/>
        <dbReference type="ChEBI" id="CHEBI:33019"/>
        <dbReference type="ChEBI" id="CHEBI:58165"/>
        <dbReference type="EC" id="4.6.1.1"/>
    </reaction>
</comment>
<dbReference type="GO" id="GO:0004016">
    <property type="term" value="F:adenylate cyclase activity"/>
    <property type="evidence" value="ECO:0007669"/>
    <property type="project" value="UniProtKB-EC"/>
</dbReference>
<dbReference type="GO" id="GO:0005737">
    <property type="term" value="C:cytoplasm"/>
    <property type="evidence" value="ECO:0007669"/>
    <property type="project" value="TreeGrafter"/>
</dbReference>
<dbReference type="PROSITE" id="PS50200">
    <property type="entry name" value="RA"/>
    <property type="match status" value="1"/>
</dbReference>
<dbReference type="InterPro" id="IPR000159">
    <property type="entry name" value="RA_dom"/>
</dbReference>
<evidence type="ECO:0000313" key="8">
    <source>
        <dbReference type="EMBL" id="KAG9927962.1"/>
    </source>
</evidence>
<keyword evidence="9" id="KW-1185">Reference proteome</keyword>
<keyword evidence="3" id="KW-0479">Metal-binding</keyword>
<sequence>GPLGPDGKPMALGLTKKEHTRIPFKGPRRAEPSAEFNKKDPNAPRPEAIRNASALWHLDTDMSQMEGIVNRSQPMTPPVTSEIFTGFPGMEPSKLAEDDNGTWEVPDSWAVKRVPDQNVAALREVDDEGQVPRDEDPGSMYFMRIFRADSTFAVISAGLNTTASELIQMMAKKTFLQDELDTYQIVMRKTGSSRILAGGERPLAIQKHMLEMAGYNDKDRPEDLGREDHGYLVRFTFLPGKLSGYSSLDRDPGFKGMQKFNHIDLAGRDLVTIPIALYQKATEIITLNLSRNLSLDIPKDFIQSCTNLREIKYTSNEAWKLPASICLASRLTMLDVSNNRLEQMQHADLHKLHNLVSLKLSNNKLTSLPAYFGCYQALRSLNLASNNLDTFPDFLCELRTVVDLDISFNGISALPKIGKLINLERLFATNNKLSGAFPETFKQLVKLTQIDIRFNALDNIDVMAELPQLEHLLV</sequence>
<keyword evidence="2" id="KW-0433">Leucine-rich repeat</keyword>
<evidence type="ECO:0000259" key="7">
    <source>
        <dbReference type="PROSITE" id="PS50200"/>
    </source>
</evidence>
<feature type="region of interest" description="Disordered" evidence="6">
    <location>
        <begin position="1"/>
        <end position="46"/>
    </location>
</feature>
<feature type="compositionally biased region" description="Basic and acidic residues" evidence="6">
    <location>
        <begin position="28"/>
        <end position="42"/>
    </location>
</feature>
<evidence type="ECO:0000256" key="2">
    <source>
        <dbReference type="ARBA" id="ARBA00022614"/>
    </source>
</evidence>
<dbReference type="SMART" id="SM00369">
    <property type="entry name" value="LRR_TYP"/>
    <property type="match status" value="5"/>
</dbReference>
<dbReference type="FunFam" id="3.80.10.10:FF:000408">
    <property type="entry name" value="Adenylate cyclase"/>
    <property type="match status" value="1"/>
</dbReference>
<dbReference type="GO" id="GO:0000287">
    <property type="term" value="F:magnesium ion binding"/>
    <property type="evidence" value="ECO:0007669"/>
    <property type="project" value="InterPro"/>
</dbReference>
<evidence type="ECO:0000256" key="3">
    <source>
        <dbReference type="ARBA" id="ARBA00022723"/>
    </source>
</evidence>
<dbReference type="InterPro" id="IPR001611">
    <property type="entry name" value="Leu-rich_rpt"/>
</dbReference>
<dbReference type="SMART" id="SM00314">
    <property type="entry name" value="RA"/>
    <property type="match status" value="1"/>
</dbReference>
<keyword evidence="5" id="KW-0460">Magnesium</keyword>
<evidence type="ECO:0000256" key="5">
    <source>
        <dbReference type="ARBA" id="ARBA00022842"/>
    </source>
</evidence>
<dbReference type="InterPro" id="IPR032675">
    <property type="entry name" value="LRR_dom_sf"/>
</dbReference>
<dbReference type="Pfam" id="PF08509">
    <property type="entry name" value="Ad_cyc_g-alpha"/>
    <property type="match status" value="1"/>
</dbReference>
<dbReference type="EMBL" id="JAHFXS010007145">
    <property type="protein sequence ID" value="KAG9927962.1"/>
    <property type="molecule type" value="Genomic_DNA"/>
</dbReference>
<dbReference type="GO" id="GO:0007165">
    <property type="term" value="P:signal transduction"/>
    <property type="evidence" value="ECO:0007669"/>
    <property type="project" value="InterPro"/>
</dbReference>
<keyword evidence="4" id="KW-0677">Repeat</keyword>
<organism evidence="8 9">
    <name type="scientific">Aureobasidium melanogenum</name>
    <name type="common">Aureobasidium pullulans var. melanogenum</name>
    <dbReference type="NCBI Taxonomy" id="46634"/>
    <lineage>
        <taxon>Eukaryota</taxon>
        <taxon>Fungi</taxon>
        <taxon>Dikarya</taxon>
        <taxon>Ascomycota</taxon>
        <taxon>Pezizomycotina</taxon>
        <taxon>Dothideomycetes</taxon>
        <taxon>Dothideomycetidae</taxon>
        <taxon>Dothideales</taxon>
        <taxon>Saccotheciaceae</taxon>
        <taxon>Aureobasidium</taxon>
    </lineage>
</organism>
<dbReference type="PANTHER" id="PTHR48051:SF1">
    <property type="entry name" value="RAS SUPPRESSOR PROTEIN 1"/>
    <property type="match status" value="1"/>
</dbReference>